<dbReference type="AlphaFoldDB" id="A0AAD4KPA7"/>
<dbReference type="Proteomes" id="UP001201262">
    <property type="component" value="Unassembled WGS sequence"/>
</dbReference>
<sequence>MPREISEALVDTLLDFSRRVQKAPTTETLAQRLIRMESYMEKTQKEVSQTSREVLNTKSNTNRLLEALCTPSPSGARQSKISAGDIDL</sequence>
<protein>
    <submittedName>
        <fullName evidence="2">Uncharacterized protein</fullName>
    </submittedName>
</protein>
<dbReference type="EMBL" id="JAJTJA010000007">
    <property type="protein sequence ID" value="KAH8696369.1"/>
    <property type="molecule type" value="Genomic_DNA"/>
</dbReference>
<evidence type="ECO:0000313" key="2">
    <source>
        <dbReference type="EMBL" id="KAH8696369.1"/>
    </source>
</evidence>
<gene>
    <name evidence="2" type="ORF">BGW36DRAFT_380821</name>
</gene>
<dbReference type="GeneID" id="70246653"/>
<evidence type="ECO:0000313" key="3">
    <source>
        <dbReference type="Proteomes" id="UP001201262"/>
    </source>
</evidence>
<comment type="caution">
    <text evidence="2">The sequence shown here is derived from an EMBL/GenBank/DDBJ whole genome shotgun (WGS) entry which is preliminary data.</text>
</comment>
<dbReference type="RefSeq" id="XP_046071306.1">
    <property type="nucleotide sequence ID" value="XM_046216366.1"/>
</dbReference>
<reference evidence="2" key="1">
    <citation type="submission" date="2021-12" db="EMBL/GenBank/DDBJ databases">
        <title>Convergent genome expansion in fungi linked to evolution of root-endophyte symbiosis.</title>
        <authorList>
            <consortium name="DOE Joint Genome Institute"/>
            <person name="Ke Y.-H."/>
            <person name="Bonito G."/>
            <person name="Liao H.-L."/>
            <person name="Looney B."/>
            <person name="Rojas-Flechas A."/>
            <person name="Nash J."/>
            <person name="Hameed K."/>
            <person name="Schadt C."/>
            <person name="Martin F."/>
            <person name="Crous P.W."/>
            <person name="Miettinen O."/>
            <person name="Magnuson J.K."/>
            <person name="Labbe J."/>
            <person name="Jacobson D."/>
            <person name="Doktycz M.J."/>
            <person name="Veneault-Fourrey C."/>
            <person name="Kuo A."/>
            <person name="Mondo S."/>
            <person name="Calhoun S."/>
            <person name="Riley R."/>
            <person name="Ohm R."/>
            <person name="LaButti K."/>
            <person name="Andreopoulos B."/>
            <person name="Pangilinan J."/>
            <person name="Nolan M."/>
            <person name="Tritt A."/>
            <person name="Clum A."/>
            <person name="Lipzen A."/>
            <person name="Daum C."/>
            <person name="Barry K."/>
            <person name="Grigoriev I.V."/>
            <person name="Vilgalys R."/>
        </authorList>
    </citation>
    <scope>NUCLEOTIDE SEQUENCE</scope>
    <source>
        <strain evidence="2">PMI_201</strain>
    </source>
</reference>
<keyword evidence="3" id="KW-1185">Reference proteome</keyword>
<proteinExistence type="predicted"/>
<name>A0AAD4KPA7_9EURO</name>
<organism evidence="2 3">
    <name type="scientific">Talaromyces proteolyticus</name>
    <dbReference type="NCBI Taxonomy" id="1131652"/>
    <lineage>
        <taxon>Eukaryota</taxon>
        <taxon>Fungi</taxon>
        <taxon>Dikarya</taxon>
        <taxon>Ascomycota</taxon>
        <taxon>Pezizomycotina</taxon>
        <taxon>Eurotiomycetes</taxon>
        <taxon>Eurotiomycetidae</taxon>
        <taxon>Eurotiales</taxon>
        <taxon>Trichocomaceae</taxon>
        <taxon>Talaromyces</taxon>
        <taxon>Talaromyces sect. Bacilispori</taxon>
    </lineage>
</organism>
<accession>A0AAD4KPA7</accession>
<feature type="compositionally biased region" description="Polar residues" evidence="1">
    <location>
        <begin position="71"/>
        <end position="81"/>
    </location>
</feature>
<feature type="region of interest" description="Disordered" evidence="1">
    <location>
        <begin position="68"/>
        <end position="88"/>
    </location>
</feature>
<evidence type="ECO:0000256" key="1">
    <source>
        <dbReference type="SAM" id="MobiDB-lite"/>
    </source>
</evidence>